<organism evidence="1 2">
    <name type="scientific">Testicularia cyperi</name>
    <dbReference type="NCBI Taxonomy" id="1882483"/>
    <lineage>
        <taxon>Eukaryota</taxon>
        <taxon>Fungi</taxon>
        <taxon>Dikarya</taxon>
        <taxon>Basidiomycota</taxon>
        <taxon>Ustilaginomycotina</taxon>
        <taxon>Ustilaginomycetes</taxon>
        <taxon>Ustilaginales</taxon>
        <taxon>Anthracoideaceae</taxon>
        <taxon>Testicularia</taxon>
    </lineage>
</organism>
<name>A0A317XSM9_9BASI</name>
<reference evidence="1 2" key="1">
    <citation type="journal article" date="2018" name="Mol. Biol. Evol.">
        <title>Broad Genomic Sampling Reveals a Smut Pathogenic Ancestry of the Fungal Clade Ustilaginomycotina.</title>
        <authorList>
            <person name="Kijpornyongpan T."/>
            <person name="Mondo S.J."/>
            <person name="Barry K."/>
            <person name="Sandor L."/>
            <person name="Lee J."/>
            <person name="Lipzen A."/>
            <person name="Pangilinan J."/>
            <person name="LaButti K."/>
            <person name="Hainaut M."/>
            <person name="Henrissat B."/>
            <person name="Grigoriev I.V."/>
            <person name="Spatafora J.W."/>
            <person name="Aime M.C."/>
        </authorList>
    </citation>
    <scope>NUCLEOTIDE SEQUENCE [LARGE SCALE GENOMIC DNA]</scope>
    <source>
        <strain evidence="1 2">MCA 3645</strain>
    </source>
</reference>
<accession>A0A317XSM9</accession>
<protein>
    <submittedName>
        <fullName evidence="1">Uncharacterized protein</fullName>
    </submittedName>
</protein>
<dbReference type="EMBL" id="KZ819191">
    <property type="protein sequence ID" value="PWZ01257.1"/>
    <property type="molecule type" value="Genomic_DNA"/>
</dbReference>
<dbReference type="InParanoid" id="A0A317XSM9"/>
<proteinExistence type="predicted"/>
<gene>
    <name evidence="1" type="ORF">BCV70DRAFT_91629</name>
</gene>
<evidence type="ECO:0000313" key="1">
    <source>
        <dbReference type="EMBL" id="PWZ01257.1"/>
    </source>
</evidence>
<dbReference type="Proteomes" id="UP000246740">
    <property type="component" value="Unassembled WGS sequence"/>
</dbReference>
<evidence type="ECO:0000313" key="2">
    <source>
        <dbReference type="Proteomes" id="UP000246740"/>
    </source>
</evidence>
<sequence>MAETACYLSMVAWSRPVQSLALGTRRSWDETRCAVKVIRVVTESASLRRFGTRKALERMRSRSRQQGVVEKSVGCSAGTEYVELIQAFDEARPPFLRVCGLQAYECTSV</sequence>
<keyword evidence="2" id="KW-1185">Reference proteome</keyword>
<dbReference type="AlphaFoldDB" id="A0A317XSM9"/>